<feature type="domain" description="Endonuclease/exonuclease/phosphatase" evidence="4">
    <location>
        <begin position="42"/>
        <end position="395"/>
    </location>
</feature>
<sequence>MTKPLSVAAAFCLTPVLGLASPSPALAAPTQLDTTDVLTIATFNASLNRDSDGQLLADLAAPDNPQASNAAETIQRVAPDILLINEFDYDADGRAVDLFRKNYLEIAHNGAAPVTYPYAWSGPVNTGVPSGHDLDNDGAADGPGDALGFGKFPGQYGFVVYSKYPIKTDMIRTFQHFLWKDMPGALLPTNPDGTNWYSDEEIAHLPLSSKTHADLPIDVDGTIVHVLAAHPTPPSFDGPEQRNKKRNFDEIRVWADYIANNADYLYDDAGLKGGLSTDANFVILGDYNSDPLDGDSHPGAIDQLLASPRVVDTLPTSEGGPLEAQLQGGANLVHKTDPKYDTGDFGDEPRPGNLRIDYVLPNAGTQVDEAKVFWPTRDDELFRLTGIHPFPTSDHRMVWTKLRFPKADTTAPPHDPAQPGSQSGQSEPPSEQPGEHPSQPGQSTGHVISDKDAHGSSDSGSTKPVEKSVVLAKTGTAAEFILASSLVLAALGTAYIVRRRP</sequence>
<dbReference type="InterPro" id="IPR036691">
    <property type="entry name" value="Endo/exonu/phosph_ase_sf"/>
</dbReference>
<dbReference type="EMBL" id="JACHMK010000001">
    <property type="protein sequence ID" value="MBB6334880.1"/>
    <property type="molecule type" value="Genomic_DNA"/>
</dbReference>
<dbReference type="Pfam" id="PF03372">
    <property type="entry name" value="Exo_endo_phos"/>
    <property type="match status" value="1"/>
</dbReference>
<organism evidence="5 6">
    <name type="scientific">Schaalia hyovaginalis</name>
    <dbReference type="NCBI Taxonomy" id="29316"/>
    <lineage>
        <taxon>Bacteria</taxon>
        <taxon>Bacillati</taxon>
        <taxon>Actinomycetota</taxon>
        <taxon>Actinomycetes</taxon>
        <taxon>Actinomycetales</taxon>
        <taxon>Actinomycetaceae</taxon>
        <taxon>Schaalia</taxon>
    </lineage>
</organism>
<proteinExistence type="predicted"/>
<keyword evidence="2" id="KW-0472">Membrane</keyword>
<evidence type="ECO:0000256" key="1">
    <source>
        <dbReference type="SAM" id="MobiDB-lite"/>
    </source>
</evidence>
<name>A0A923IY72_9ACTO</name>
<keyword evidence="2" id="KW-0812">Transmembrane</keyword>
<accession>A0A923IY72</accession>
<evidence type="ECO:0000256" key="3">
    <source>
        <dbReference type="SAM" id="SignalP"/>
    </source>
</evidence>
<comment type="caution">
    <text evidence="5">The sequence shown here is derived from an EMBL/GenBank/DDBJ whole genome shotgun (WGS) entry which is preliminary data.</text>
</comment>
<evidence type="ECO:0000313" key="5">
    <source>
        <dbReference type="EMBL" id="MBB6334880.1"/>
    </source>
</evidence>
<dbReference type="Proteomes" id="UP000617426">
    <property type="component" value="Unassembled WGS sequence"/>
</dbReference>
<keyword evidence="3" id="KW-0732">Signal</keyword>
<feature type="compositionally biased region" description="Low complexity" evidence="1">
    <location>
        <begin position="418"/>
        <end position="429"/>
    </location>
</feature>
<keyword evidence="6" id="KW-1185">Reference proteome</keyword>
<dbReference type="GO" id="GO:0003824">
    <property type="term" value="F:catalytic activity"/>
    <property type="evidence" value="ECO:0007669"/>
    <property type="project" value="InterPro"/>
</dbReference>
<dbReference type="SUPFAM" id="SSF56219">
    <property type="entry name" value="DNase I-like"/>
    <property type="match status" value="1"/>
</dbReference>
<feature type="region of interest" description="Disordered" evidence="1">
    <location>
        <begin position="406"/>
        <end position="467"/>
    </location>
</feature>
<keyword evidence="2" id="KW-1133">Transmembrane helix</keyword>
<evidence type="ECO:0000313" key="6">
    <source>
        <dbReference type="Proteomes" id="UP000617426"/>
    </source>
</evidence>
<evidence type="ECO:0000259" key="4">
    <source>
        <dbReference type="Pfam" id="PF03372"/>
    </source>
</evidence>
<protein>
    <recommendedName>
        <fullName evidence="4">Endonuclease/exonuclease/phosphatase domain-containing protein</fullName>
    </recommendedName>
</protein>
<dbReference type="InterPro" id="IPR005135">
    <property type="entry name" value="Endo/exonuclease/phosphatase"/>
</dbReference>
<reference evidence="5" key="1">
    <citation type="submission" date="2020-08" db="EMBL/GenBank/DDBJ databases">
        <title>Sequencing the genomes of 1000 actinobacteria strains.</title>
        <authorList>
            <person name="Klenk H.-P."/>
        </authorList>
    </citation>
    <scope>NUCLEOTIDE SEQUENCE</scope>
    <source>
        <strain evidence="5">DSM 10695</strain>
    </source>
</reference>
<feature type="transmembrane region" description="Helical" evidence="2">
    <location>
        <begin position="477"/>
        <end position="497"/>
    </location>
</feature>
<gene>
    <name evidence="5" type="ORF">HD592_001445</name>
</gene>
<dbReference type="RefSeq" id="WP_184452933.1">
    <property type="nucleotide sequence ID" value="NZ_JACHMK010000001.1"/>
</dbReference>
<dbReference type="Gene3D" id="3.60.10.10">
    <property type="entry name" value="Endonuclease/exonuclease/phosphatase"/>
    <property type="match status" value="1"/>
</dbReference>
<dbReference type="AlphaFoldDB" id="A0A923IY72"/>
<feature type="chain" id="PRO_5037939710" description="Endonuclease/exonuclease/phosphatase domain-containing protein" evidence="3">
    <location>
        <begin position="28"/>
        <end position="501"/>
    </location>
</feature>
<evidence type="ECO:0000256" key="2">
    <source>
        <dbReference type="SAM" id="Phobius"/>
    </source>
</evidence>
<feature type="signal peptide" evidence="3">
    <location>
        <begin position="1"/>
        <end position="27"/>
    </location>
</feature>